<evidence type="ECO:0000313" key="1">
    <source>
        <dbReference type="EMBL" id="PYC87504.1"/>
    </source>
</evidence>
<dbReference type="AlphaFoldDB" id="A0A2V4P1W5"/>
<protein>
    <submittedName>
        <fullName evidence="1">Uncharacterized protein</fullName>
    </submittedName>
</protein>
<reference evidence="1 2" key="1">
    <citation type="submission" date="2018-03" db="EMBL/GenBank/DDBJ databases">
        <title>Bioinformatic expansion and discovery of thiopeptide antibiotics.</title>
        <authorList>
            <person name="Schwalen C.J."/>
            <person name="Hudson G.A."/>
            <person name="Mitchell D.A."/>
        </authorList>
    </citation>
    <scope>NUCLEOTIDE SEQUENCE [LARGE SCALE GENOMIC DNA]</scope>
    <source>
        <strain evidence="1 2">ATCC 21389</strain>
    </source>
</reference>
<organism evidence="1 2">
    <name type="scientific">Streptomyces tateyamensis</name>
    <dbReference type="NCBI Taxonomy" id="565073"/>
    <lineage>
        <taxon>Bacteria</taxon>
        <taxon>Bacillati</taxon>
        <taxon>Actinomycetota</taxon>
        <taxon>Actinomycetes</taxon>
        <taxon>Kitasatosporales</taxon>
        <taxon>Streptomycetaceae</taxon>
        <taxon>Streptomyces</taxon>
    </lineage>
</organism>
<sequence length="372" mass="41424">MLKNELENRLQERLKDEIDDPKKASSLAAKLIEAVTDRLVLLVAPELDYIGFEVRSLQEYSAARALISGPDADIIPRLEALAQHPSWRNTWLLAAAGVFALHPHLRSDLVNALRTVDALDRTTMTLLPGAQLALSLLDEDLARQHPRHQNLLVQHAAELITQSAASPITVANVLVQAASRHDQANAHLERAAKNAVSSRGVRLMNGFQILARWAKTPGQLGSASQQLLEAAVRRMNPEERAAARLFSVEKPWVRIPGLAAYRPVRIGHKSLADFIDLDRKSPEASRFITYFRRQDVYQLDIDGFTVHYVEPNNPFDVPLLEHDDAVRQVEQAIVNAIEAQQETGWHVAVILTGLLEQVLPREAPQPRVLGII</sequence>
<accession>A0A2V4P1W5</accession>
<proteinExistence type="predicted"/>
<gene>
    <name evidence="1" type="ORF">C7C46_04060</name>
</gene>
<dbReference type="Proteomes" id="UP000248039">
    <property type="component" value="Unassembled WGS sequence"/>
</dbReference>
<evidence type="ECO:0000313" key="2">
    <source>
        <dbReference type="Proteomes" id="UP000248039"/>
    </source>
</evidence>
<keyword evidence="2" id="KW-1185">Reference proteome</keyword>
<comment type="caution">
    <text evidence="1">The sequence shown here is derived from an EMBL/GenBank/DDBJ whole genome shotgun (WGS) entry which is preliminary data.</text>
</comment>
<dbReference type="EMBL" id="PYBW01000013">
    <property type="protein sequence ID" value="PYC87504.1"/>
    <property type="molecule type" value="Genomic_DNA"/>
</dbReference>
<name>A0A2V4P1W5_9ACTN</name>